<dbReference type="GO" id="GO:0046872">
    <property type="term" value="F:metal ion binding"/>
    <property type="evidence" value="ECO:0007669"/>
    <property type="project" value="UniProtKB-KW"/>
</dbReference>
<dbReference type="GO" id="GO:0005524">
    <property type="term" value="F:ATP binding"/>
    <property type="evidence" value="ECO:0007669"/>
    <property type="project" value="UniProtKB-KW"/>
</dbReference>
<dbReference type="InterPro" id="IPR000023">
    <property type="entry name" value="Phosphofructokinase_dom"/>
</dbReference>
<evidence type="ECO:0000256" key="4">
    <source>
        <dbReference type="ARBA" id="ARBA00012055"/>
    </source>
</evidence>
<comment type="pathway">
    <text evidence="3">Carbohydrate degradation; glycolysis; D-glyceraldehyde 3-phosphate and glycerone phosphate from D-glucose: step 3/4.</text>
</comment>
<keyword evidence="5" id="KW-0963">Cytoplasm</keyword>
<dbReference type="GO" id="GO:0042802">
    <property type="term" value="F:identical protein binding"/>
    <property type="evidence" value="ECO:0007669"/>
    <property type="project" value="TreeGrafter"/>
</dbReference>
<dbReference type="FunFam" id="3.40.50.460:FF:000008">
    <property type="entry name" value="ATP-dependent 6-phosphofructokinase"/>
    <property type="match status" value="1"/>
</dbReference>
<evidence type="ECO:0000256" key="9">
    <source>
        <dbReference type="ARBA" id="ARBA00022741"/>
    </source>
</evidence>
<comment type="catalytic activity">
    <reaction evidence="14">
        <text>beta-D-fructose 6-phosphate + ATP = beta-D-fructose 1,6-bisphosphate + ADP + H(+)</text>
        <dbReference type="Rhea" id="RHEA:16109"/>
        <dbReference type="ChEBI" id="CHEBI:15378"/>
        <dbReference type="ChEBI" id="CHEBI:30616"/>
        <dbReference type="ChEBI" id="CHEBI:32966"/>
        <dbReference type="ChEBI" id="CHEBI:57634"/>
        <dbReference type="ChEBI" id="CHEBI:456216"/>
        <dbReference type="EC" id="2.7.1.11"/>
    </reaction>
</comment>
<dbReference type="PANTHER" id="PTHR13697">
    <property type="entry name" value="PHOSPHOFRUCTOKINASE"/>
    <property type="match status" value="1"/>
</dbReference>
<evidence type="ECO:0000256" key="8">
    <source>
        <dbReference type="ARBA" id="ARBA00022723"/>
    </source>
</evidence>
<dbReference type="Proteomes" id="UP000887566">
    <property type="component" value="Unplaced"/>
</dbReference>
<keyword evidence="6" id="KW-0021">Allosteric enzyme</keyword>
<dbReference type="WBParaSite" id="PSAMB.scaffold2226size25231.g16920.t1">
    <property type="protein sequence ID" value="PSAMB.scaffold2226size25231.g16920.t1"/>
    <property type="gene ID" value="PSAMB.scaffold2226size25231.g16920"/>
</dbReference>
<name>A0A914VN36_9BILA</name>
<keyword evidence="16" id="KW-1185">Reference proteome</keyword>
<dbReference type="SUPFAM" id="SSF53784">
    <property type="entry name" value="Phosphofructokinase"/>
    <property type="match status" value="1"/>
</dbReference>
<dbReference type="GO" id="GO:0030388">
    <property type="term" value="P:fructose 1,6-bisphosphate metabolic process"/>
    <property type="evidence" value="ECO:0007669"/>
    <property type="project" value="TreeGrafter"/>
</dbReference>
<protein>
    <recommendedName>
        <fullName evidence="4">6-phosphofructokinase</fullName>
        <ecNumber evidence="4">2.7.1.11</ecNumber>
    </recommendedName>
</protein>
<evidence type="ECO:0000256" key="3">
    <source>
        <dbReference type="ARBA" id="ARBA00004679"/>
    </source>
</evidence>
<evidence type="ECO:0000256" key="13">
    <source>
        <dbReference type="ARBA" id="ARBA00023152"/>
    </source>
</evidence>
<sequence length="322" mass="36202">MSDIYDGRFGTERWWETRAAGELTLTVDGSAESFYFVLYLAYHSCLLLAQQRDKYPQFCIPMSVIPCTISNNLPGTSLALGSDTAVNEICMMIDKIKQSATGTKRRVFIVETMGGYCGYLATLSALASGADNAYIFEEKFNVDDLKEDVEVIKQKMVKGVQRYLIVRGEGANQNYTTQFVQQLFSEEAQGSFTTRVNVLGHAQQGGSPTPFDRNMGTKLAARAVEYLITQVKENCDEATGKVYVKSPDTATLLGLQGRRVVFAPVEELANETDFEHRLPLEQWWLKLRPLLRILAKHDSIYHTEALNLPEVDADEDYEYPEL</sequence>
<accession>A0A914VN36</accession>
<evidence type="ECO:0000313" key="17">
    <source>
        <dbReference type="WBParaSite" id="PSAMB.scaffold2226size25231.g16920.t1"/>
    </source>
</evidence>
<evidence type="ECO:0000256" key="1">
    <source>
        <dbReference type="ARBA" id="ARBA00001946"/>
    </source>
</evidence>
<evidence type="ECO:0000256" key="11">
    <source>
        <dbReference type="ARBA" id="ARBA00022840"/>
    </source>
</evidence>
<keyword evidence="8" id="KW-0479">Metal-binding</keyword>
<dbReference type="GO" id="GO:0048029">
    <property type="term" value="F:monosaccharide binding"/>
    <property type="evidence" value="ECO:0007669"/>
    <property type="project" value="TreeGrafter"/>
</dbReference>
<reference evidence="17" key="1">
    <citation type="submission" date="2022-11" db="UniProtKB">
        <authorList>
            <consortium name="WormBaseParasite"/>
        </authorList>
    </citation>
    <scope>IDENTIFICATION</scope>
</reference>
<dbReference type="GO" id="GO:0003872">
    <property type="term" value="F:6-phosphofructokinase activity"/>
    <property type="evidence" value="ECO:0007669"/>
    <property type="project" value="UniProtKB-EC"/>
</dbReference>
<dbReference type="EC" id="2.7.1.11" evidence="4"/>
<evidence type="ECO:0000313" key="16">
    <source>
        <dbReference type="Proteomes" id="UP000887566"/>
    </source>
</evidence>
<dbReference type="GO" id="GO:0006002">
    <property type="term" value="P:fructose 6-phosphate metabolic process"/>
    <property type="evidence" value="ECO:0007669"/>
    <property type="project" value="InterPro"/>
</dbReference>
<dbReference type="GO" id="GO:0070095">
    <property type="term" value="F:fructose-6-phosphate binding"/>
    <property type="evidence" value="ECO:0007669"/>
    <property type="project" value="TreeGrafter"/>
</dbReference>
<evidence type="ECO:0000256" key="7">
    <source>
        <dbReference type="ARBA" id="ARBA00022679"/>
    </source>
</evidence>
<evidence type="ECO:0000256" key="2">
    <source>
        <dbReference type="ARBA" id="ARBA00004496"/>
    </source>
</evidence>
<dbReference type="Gene3D" id="3.40.50.460">
    <property type="entry name" value="Phosphofructokinase domain"/>
    <property type="match status" value="1"/>
</dbReference>
<dbReference type="PROSITE" id="PS00433">
    <property type="entry name" value="PHOSPHOFRUCTOKINASE"/>
    <property type="match status" value="1"/>
</dbReference>
<evidence type="ECO:0000259" key="15">
    <source>
        <dbReference type="Pfam" id="PF00365"/>
    </source>
</evidence>
<dbReference type="AlphaFoldDB" id="A0A914VN36"/>
<dbReference type="GO" id="GO:0016208">
    <property type="term" value="F:AMP binding"/>
    <property type="evidence" value="ECO:0007669"/>
    <property type="project" value="TreeGrafter"/>
</dbReference>
<evidence type="ECO:0000256" key="5">
    <source>
        <dbReference type="ARBA" id="ARBA00022490"/>
    </source>
</evidence>
<keyword evidence="12" id="KW-0460">Magnesium</keyword>
<keyword evidence="11" id="KW-0067">ATP-binding</keyword>
<comment type="cofactor">
    <cofactor evidence="1">
        <name>Mg(2+)</name>
        <dbReference type="ChEBI" id="CHEBI:18420"/>
    </cofactor>
</comment>
<dbReference type="Pfam" id="PF00365">
    <property type="entry name" value="PFK"/>
    <property type="match status" value="1"/>
</dbReference>
<evidence type="ECO:0000256" key="14">
    <source>
        <dbReference type="ARBA" id="ARBA00048070"/>
    </source>
</evidence>
<evidence type="ECO:0000256" key="10">
    <source>
        <dbReference type="ARBA" id="ARBA00022777"/>
    </source>
</evidence>
<dbReference type="InterPro" id="IPR015912">
    <property type="entry name" value="Phosphofructokinase_CS"/>
</dbReference>
<dbReference type="InterPro" id="IPR035966">
    <property type="entry name" value="PKF_sf"/>
</dbReference>
<dbReference type="PRINTS" id="PR00476">
    <property type="entry name" value="PHFRCTKINASE"/>
</dbReference>
<organism evidence="16 17">
    <name type="scientific">Plectus sambesii</name>
    <dbReference type="NCBI Taxonomy" id="2011161"/>
    <lineage>
        <taxon>Eukaryota</taxon>
        <taxon>Metazoa</taxon>
        <taxon>Ecdysozoa</taxon>
        <taxon>Nematoda</taxon>
        <taxon>Chromadorea</taxon>
        <taxon>Plectida</taxon>
        <taxon>Plectina</taxon>
        <taxon>Plectoidea</taxon>
        <taxon>Plectidae</taxon>
        <taxon>Plectus</taxon>
    </lineage>
</organism>
<feature type="domain" description="Phosphofructokinase" evidence="15">
    <location>
        <begin position="42"/>
        <end position="226"/>
    </location>
</feature>
<keyword evidence="13" id="KW-0324">Glycolysis</keyword>
<dbReference type="PANTHER" id="PTHR13697:SF4">
    <property type="entry name" value="ATP-DEPENDENT 6-PHOSPHOFRUCTOKINASE"/>
    <property type="match status" value="1"/>
</dbReference>
<proteinExistence type="predicted"/>
<dbReference type="GO" id="GO:0061621">
    <property type="term" value="P:canonical glycolysis"/>
    <property type="evidence" value="ECO:0007669"/>
    <property type="project" value="TreeGrafter"/>
</dbReference>
<keyword evidence="9" id="KW-0547">Nucleotide-binding</keyword>
<comment type="subcellular location">
    <subcellularLocation>
        <location evidence="2">Cytoplasm</location>
    </subcellularLocation>
</comment>
<dbReference type="GO" id="GO:0005945">
    <property type="term" value="C:6-phosphofructokinase complex"/>
    <property type="evidence" value="ECO:0007669"/>
    <property type="project" value="TreeGrafter"/>
</dbReference>
<dbReference type="InterPro" id="IPR022953">
    <property type="entry name" value="ATP_PFK"/>
</dbReference>
<evidence type="ECO:0000256" key="12">
    <source>
        <dbReference type="ARBA" id="ARBA00022842"/>
    </source>
</evidence>
<keyword evidence="10" id="KW-0418">Kinase</keyword>
<keyword evidence="7" id="KW-0808">Transferase</keyword>
<evidence type="ECO:0000256" key="6">
    <source>
        <dbReference type="ARBA" id="ARBA00022533"/>
    </source>
</evidence>